<keyword evidence="4" id="KW-1185">Reference proteome</keyword>
<dbReference type="EMBL" id="CM008963">
    <property type="protein sequence ID" value="PNW86615.1"/>
    <property type="molecule type" value="Genomic_DNA"/>
</dbReference>
<dbReference type="RefSeq" id="XP_042927109.1">
    <property type="nucleotide sequence ID" value="XM_043059476.1"/>
</dbReference>
<dbReference type="InterPro" id="IPR036249">
    <property type="entry name" value="Thioredoxin-like_sf"/>
</dbReference>
<feature type="compositionally biased region" description="Gly residues" evidence="1">
    <location>
        <begin position="110"/>
        <end position="119"/>
    </location>
</feature>
<organism evidence="3 4">
    <name type="scientific">Chlamydomonas reinhardtii</name>
    <name type="common">Chlamydomonas smithii</name>
    <dbReference type="NCBI Taxonomy" id="3055"/>
    <lineage>
        <taxon>Eukaryota</taxon>
        <taxon>Viridiplantae</taxon>
        <taxon>Chlorophyta</taxon>
        <taxon>core chlorophytes</taxon>
        <taxon>Chlorophyceae</taxon>
        <taxon>CS clade</taxon>
        <taxon>Chlamydomonadales</taxon>
        <taxon>Chlamydomonadaceae</taxon>
        <taxon>Chlamydomonas</taxon>
    </lineage>
</organism>
<protein>
    <recommendedName>
        <fullName evidence="2">Thioredoxin-like fold domain-containing protein</fullName>
    </recommendedName>
</protein>
<sequence length="119" mass="13082">MEKLRAAGKAVETVFVSGDRDEASMNEYHSHMTWPALPFSDKKRNDELNSCFEVEGIPTLVVLDEQFNVITTDGREAVASDTECTRFSWRPQPTHQLRGGTIDNINEGPCHGGGGRCGG</sequence>
<dbReference type="GO" id="GO:0005634">
    <property type="term" value="C:nucleus"/>
    <property type="evidence" value="ECO:0000318"/>
    <property type="project" value="GO_Central"/>
</dbReference>
<dbReference type="AlphaFoldDB" id="A0A2K3E1G2"/>
<dbReference type="STRING" id="3055.A0A2K3E1G2"/>
<dbReference type="RefSeq" id="XP_042927110.1">
    <property type="nucleotide sequence ID" value="XM_043059475.1"/>
</dbReference>
<feature type="region of interest" description="Disordered" evidence="1">
    <location>
        <begin position="90"/>
        <end position="119"/>
    </location>
</feature>
<dbReference type="Gramene" id="PNW86614">
    <property type="protein sequence ID" value="PNW86614"/>
    <property type="gene ID" value="CHLRE_02g093800v5"/>
</dbReference>
<dbReference type="Gene3D" id="3.40.30.10">
    <property type="entry name" value="Glutaredoxin"/>
    <property type="match status" value="1"/>
</dbReference>
<dbReference type="Proteomes" id="UP000006906">
    <property type="component" value="Chromosome 2"/>
</dbReference>
<reference evidence="3 4" key="1">
    <citation type="journal article" date="2007" name="Science">
        <title>The Chlamydomonas genome reveals the evolution of key animal and plant functions.</title>
        <authorList>
            <person name="Merchant S.S."/>
            <person name="Prochnik S.E."/>
            <person name="Vallon O."/>
            <person name="Harris E.H."/>
            <person name="Karpowicz S.J."/>
            <person name="Witman G.B."/>
            <person name="Terry A."/>
            <person name="Salamov A."/>
            <person name="Fritz-Laylin L.K."/>
            <person name="Marechal-Drouard L."/>
            <person name="Marshall W.F."/>
            <person name="Qu L.H."/>
            <person name="Nelson D.R."/>
            <person name="Sanderfoot A.A."/>
            <person name="Spalding M.H."/>
            <person name="Kapitonov V.V."/>
            <person name="Ren Q."/>
            <person name="Ferris P."/>
            <person name="Lindquist E."/>
            <person name="Shapiro H."/>
            <person name="Lucas S.M."/>
            <person name="Grimwood J."/>
            <person name="Schmutz J."/>
            <person name="Cardol P."/>
            <person name="Cerutti H."/>
            <person name="Chanfreau G."/>
            <person name="Chen C.L."/>
            <person name="Cognat V."/>
            <person name="Croft M.T."/>
            <person name="Dent R."/>
            <person name="Dutcher S."/>
            <person name="Fernandez E."/>
            <person name="Fukuzawa H."/>
            <person name="Gonzalez-Ballester D."/>
            <person name="Gonzalez-Halphen D."/>
            <person name="Hallmann A."/>
            <person name="Hanikenne M."/>
            <person name="Hippler M."/>
            <person name="Inwood W."/>
            <person name="Jabbari K."/>
            <person name="Kalanon M."/>
            <person name="Kuras R."/>
            <person name="Lefebvre P.A."/>
            <person name="Lemaire S.D."/>
            <person name="Lobanov A.V."/>
            <person name="Lohr M."/>
            <person name="Manuell A."/>
            <person name="Meier I."/>
            <person name="Mets L."/>
            <person name="Mittag M."/>
            <person name="Mittelmeier T."/>
            <person name="Moroney J.V."/>
            <person name="Moseley J."/>
            <person name="Napoli C."/>
            <person name="Nedelcu A.M."/>
            <person name="Niyogi K."/>
            <person name="Novoselov S.V."/>
            <person name="Paulsen I.T."/>
            <person name="Pazour G."/>
            <person name="Purton S."/>
            <person name="Ral J.P."/>
            <person name="Riano-Pachon D.M."/>
            <person name="Riekhof W."/>
            <person name="Rymarquis L."/>
            <person name="Schroda M."/>
            <person name="Stern D."/>
            <person name="Umen J."/>
            <person name="Willows R."/>
            <person name="Wilson N."/>
            <person name="Zimmer S.L."/>
            <person name="Allmer J."/>
            <person name="Balk J."/>
            <person name="Bisova K."/>
            <person name="Chen C.J."/>
            <person name="Elias M."/>
            <person name="Gendler K."/>
            <person name="Hauser C."/>
            <person name="Lamb M.R."/>
            <person name="Ledford H."/>
            <person name="Long J.C."/>
            <person name="Minagawa J."/>
            <person name="Page M.D."/>
            <person name="Pan J."/>
            <person name="Pootakham W."/>
            <person name="Roje S."/>
            <person name="Rose A."/>
            <person name="Stahlberg E."/>
            <person name="Terauchi A.M."/>
            <person name="Yang P."/>
            <person name="Ball S."/>
            <person name="Bowler C."/>
            <person name="Dieckmann C.L."/>
            <person name="Gladyshev V.N."/>
            <person name="Green P."/>
            <person name="Jorgensen R."/>
            <person name="Mayfield S."/>
            <person name="Mueller-Roeber B."/>
            <person name="Rajamani S."/>
            <person name="Sayre R.T."/>
            <person name="Brokstein P."/>
            <person name="Dubchak I."/>
            <person name="Goodstein D."/>
            <person name="Hornick L."/>
            <person name="Huang Y.W."/>
            <person name="Jhaveri J."/>
            <person name="Luo Y."/>
            <person name="Martinez D."/>
            <person name="Ngau W.C."/>
            <person name="Otillar B."/>
            <person name="Poliakov A."/>
            <person name="Porter A."/>
            <person name="Szajkowski L."/>
            <person name="Werner G."/>
            <person name="Zhou K."/>
            <person name="Grigoriev I.V."/>
            <person name="Rokhsar D.S."/>
            <person name="Grossman A.R."/>
        </authorList>
    </citation>
    <scope>NUCLEOTIDE SEQUENCE [LARGE SCALE GENOMIC DNA]</scope>
    <source>
        <strain evidence="4">CC-503</strain>
        <strain evidence="3">CC-503 cw92 mt+</strain>
    </source>
</reference>
<gene>
    <name evidence="3" type="ORF">CHLRE_02g093800v5</name>
</gene>
<name>A0A2K3E1G2_CHLRE</name>
<dbReference type="PANTHER" id="PTHR46472">
    <property type="entry name" value="NUCLEOREDOXIN"/>
    <property type="match status" value="1"/>
</dbReference>
<evidence type="ECO:0000313" key="3">
    <source>
        <dbReference type="EMBL" id="PNW86615.1"/>
    </source>
</evidence>
<dbReference type="PANTHER" id="PTHR46472:SF1">
    <property type="entry name" value="NUCLEOREDOXIN"/>
    <property type="match status" value="1"/>
</dbReference>
<evidence type="ECO:0000259" key="2">
    <source>
        <dbReference type="Pfam" id="PF13905"/>
    </source>
</evidence>
<dbReference type="EMBL" id="CM008963">
    <property type="protein sequence ID" value="PNW86614.1"/>
    <property type="molecule type" value="Genomic_DNA"/>
</dbReference>
<dbReference type="GO" id="GO:0004791">
    <property type="term" value="F:thioredoxin-disulfide reductase (NADPH) activity"/>
    <property type="evidence" value="ECO:0000318"/>
    <property type="project" value="GO_Central"/>
</dbReference>
<dbReference type="InterPro" id="IPR012336">
    <property type="entry name" value="Thioredoxin-like_fold"/>
</dbReference>
<dbReference type="SUPFAM" id="SSF52833">
    <property type="entry name" value="Thioredoxin-like"/>
    <property type="match status" value="1"/>
</dbReference>
<reference evidence="3" key="2">
    <citation type="submission" date="2017-07" db="EMBL/GenBank/DDBJ databases">
        <title>WGS assembly of Chlamydomonas reinhardtii.</title>
        <authorList>
            <consortium name="Chlamydomonas Annotation Team"/>
            <consortium name="JGI Annotation Team"/>
            <person name="Merchant S.S."/>
            <person name="Prochnik S.E."/>
            <person name="Vallon O."/>
            <person name="Harris E.H."/>
            <person name="Karpowicz S.J."/>
            <person name="Witman G.B."/>
            <person name="Terry A."/>
            <person name="Salamov A."/>
            <person name="Fritz-Laylin L.K."/>
            <person name="Marechal-Drouard L."/>
            <person name="Marshall W.F."/>
            <person name="Qu L.H."/>
            <person name="Nelson D.R."/>
            <person name="Sanderfoot A.A."/>
            <person name="Spalding M.H."/>
            <person name="Kapitonov V.V."/>
            <person name="Ren Q."/>
            <person name="Ferris P."/>
            <person name="Lindquist E."/>
            <person name="Shapiro H."/>
            <person name="Lucas S.M."/>
            <person name="Grimwood J."/>
            <person name="Schmutz J."/>
            <person name="Grigoriev I.V."/>
            <person name="Rokhsar D.S."/>
        </authorList>
    </citation>
    <scope>NUCLEOTIDE SEQUENCE</scope>
    <source>
        <strain evidence="3">CC-503 cw92 mt+</strain>
    </source>
</reference>
<dbReference type="GeneID" id="5727523"/>
<dbReference type="GO" id="GO:0030178">
    <property type="term" value="P:negative regulation of Wnt signaling pathway"/>
    <property type="evidence" value="ECO:0000318"/>
    <property type="project" value="GO_Central"/>
</dbReference>
<dbReference type="OrthoDB" id="409136at2759"/>
<dbReference type="Gramene" id="PNW86615">
    <property type="protein sequence ID" value="PNW86615"/>
    <property type="gene ID" value="CHLRE_02g093800v5"/>
</dbReference>
<evidence type="ECO:0000313" key="4">
    <source>
        <dbReference type="Proteomes" id="UP000006906"/>
    </source>
</evidence>
<accession>A0A2K3E1G2</accession>
<dbReference type="KEGG" id="cre:CHLRE_02g093800v5"/>
<feature type="domain" description="Thioredoxin-like fold" evidence="2">
    <location>
        <begin position="3"/>
        <end position="68"/>
    </location>
</feature>
<proteinExistence type="predicted"/>
<evidence type="ECO:0000256" key="1">
    <source>
        <dbReference type="SAM" id="MobiDB-lite"/>
    </source>
</evidence>
<dbReference type="PaxDb" id="3055-EDP06776"/>
<dbReference type="Pfam" id="PF13905">
    <property type="entry name" value="Thioredoxin_8"/>
    <property type="match status" value="1"/>
</dbReference>
<dbReference type="GO" id="GO:0031397">
    <property type="term" value="P:negative regulation of protein ubiquitination"/>
    <property type="evidence" value="ECO:0000318"/>
    <property type="project" value="GO_Central"/>
</dbReference>